<dbReference type="GO" id="GO:0004089">
    <property type="term" value="F:carbonate dehydratase activity"/>
    <property type="evidence" value="ECO:0007669"/>
    <property type="project" value="InterPro"/>
</dbReference>
<dbReference type="GO" id="GO:0008270">
    <property type="term" value="F:zinc ion binding"/>
    <property type="evidence" value="ECO:0007669"/>
    <property type="project" value="InterPro"/>
</dbReference>
<evidence type="ECO:0000313" key="2">
    <source>
        <dbReference type="Proteomes" id="UP000176645"/>
    </source>
</evidence>
<dbReference type="AlphaFoldDB" id="A0A1G1WG45"/>
<comment type="caution">
    <text evidence="1">The sequence shown here is derived from an EMBL/GenBank/DDBJ whole genome shotgun (WGS) entry which is preliminary data.</text>
</comment>
<reference evidence="1 2" key="1">
    <citation type="journal article" date="2016" name="Nat. Commun.">
        <title>Thousands of microbial genomes shed light on interconnected biogeochemical processes in an aquifer system.</title>
        <authorList>
            <person name="Anantharaman K."/>
            <person name="Brown C.T."/>
            <person name="Hug L.A."/>
            <person name="Sharon I."/>
            <person name="Castelle C.J."/>
            <person name="Probst A.J."/>
            <person name="Thomas B.C."/>
            <person name="Singh A."/>
            <person name="Wilkins M.J."/>
            <person name="Karaoz U."/>
            <person name="Brodie E.L."/>
            <person name="Williams K.H."/>
            <person name="Hubbard S.S."/>
            <person name="Banfield J.F."/>
        </authorList>
    </citation>
    <scope>NUCLEOTIDE SEQUENCE [LARGE SCALE GENOMIC DNA]</scope>
</reference>
<dbReference type="Proteomes" id="UP000176645">
    <property type="component" value="Unassembled WGS sequence"/>
</dbReference>
<dbReference type="SUPFAM" id="SSF53056">
    <property type="entry name" value="beta-carbonic anhydrase, cab"/>
    <property type="match status" value="1"/>
</dbReference>
<gene>
    <name evidence="1" type="ORF">A2Z42_04725</name>
</gene>
<organism evidence="1 2">
    <name type="scientific">Candidatus Woykebacteria bacterium RBG_19FT_COMBO_43_10</name>
    <dbReference type="NCBI Taxonomy" id="1802598"/>
    <lineage>
        <taxon>Bacteria</taxon>
        <taxon>Candidatus Woykeibacteriota</taxon>
    </lineage>
</organism>
<dbReference type="InterPro" id="IPR036874">
    <property type="entry name" value="Carbonic_anhydrase_sf"/>
</dbReference>
<sequence>MGTSSKAAVIACLDPRIQERVRRLRLELGLPEGTYTPHHPPGGSLNITSEERRLDLAILELGARFIVVIDHEDCLAYKRWCGSGKYNRQAHLDNLHRAKVWLETHYPNREIQLYLLNKVTDEEWEVERIET</sequence>
<evidence type="ECO:0000313" key="1">
    <source>
        <dbReference type="EMBL" id="OGY26430.1"/>
    </source>
</evidence>
<dbReference type="Gene3D" id="3.40.1050.10">
    <property type="entry name" value="Carbonic anhydrase"/>
    <property type="match status" value="1"/>
</dbReference>
<protein>
    <submittedName>
        <fullName evidence="1">Uncharacterized protein</fullName>
    </submittedName>
</protein>
<accession>A0A1G1WG45</accession>
<dbReference type="EMBL" id="MHCU01000070">
    <property type="protein sequence ID" value="OGY26430.1"/>
    <property type="molecule type" value="Genomic_DNA"/>
</dbReference>
<proteinExistence type="predicted"/>
<name>A0A1G1WG45_9BACT</name>